<proteinExistence type="predicted"/>
<dbReference type="RefSeq" id="WP_253064649.1">
    <property type="nucleotide sequence ID" value="NZ_JAMXWM010000031.1"/>
</dbReference>
<dbReference type="EMBL" id="JBHUMQ010000034">
    <property type="protein sequence ID" value="MFD2694983.1"/>
    <property type="molecule type" value="Genomic_DNA"/>
</dbReference>
<evidence type="ECO:0000313" key="3">
    <source>
        <dbReference type="Proteomes" id="UP001597399"/>
    </source>
</evidence>
<evidence type="ECO:0000313" key="2">
    <source>
        <dbReference type="EMBL" id="MFD2694983.1"/>
    </source>
</evidence>
<accession>A0ABW5S5S7</accession>
<reference evidence="3" key="1">
    <citation type="journal article" date="2019" name="Int. J. Syst. Evol. Microbiol.">
        <title>The Global Catalogue of Microorganisms (GCM) 10K type strain sequencing project: providing services to taxonomists for standard genome sequencing and annotation.</title>
        <authorList>
            <consortium name="The Broad Institute Genomics Platform"/>
            <consortium name="The Broad Institute Genome Sequencing Center for Infectious Disease"/>
            <person name="Wu L."/>
            <person name="Ma J."/>
        </authorList>
    </citation>
    <scope>NUCLEOTIDE SEQUENCE [LARGE SCALE GENOMIC DNA]</scope>
    <source>
        <strain evidence="3">TISTR 2466</strain>
    </source>
</reference>
<dbReference type="Pfam" id="PF08858">
    <property type="entry name" value="IDEAL"/>
    <property type="match status" value="1"/>
</dbReference>
<keyword evidence="3" id="KW-1185">Reference proteome</keyword>
<evidence type="ECO:0000259" key="1">
    <source>
        <dbReference type="Pfam" id="PF08858"/>
    </source>
</evidence>
<dbReference type="InterPro" id="IPR014957">
    <property type="entry name" value="IDEAL_dom"/>
</dbReference>
<protein>
    <submittedName>
        <fullName evidence="2">IDEAL domain-containing protein</fullName>
    </submittedName>
</protein>
<name>A0ABW5S5S7_9BACL</name>
<dbReference type="Proteomes" id="UP001597399">
    <property type="component" value="Unassembled WGS sequence"/>
</dbReference>
<comment type="caution">
    <text evidence="2">The sequence shown here is derived from an EMBL/GenBank/DDBJ whole genome shotgun (WGS) entry which is preliminary data.</text>
</comment>
<organism evidence="2 3">
    <name type="scientific">Sporolactobacillus shoreicorticis</name>
    <dbReference type="NCBI Taxonomy" id="1923877"/>
    <lineage>
        <taxon>Bacteria</taxon>
        <taxon>Bacillati</taxon>
        <taxon>Bacillota</taxon>
        <taxon>Bacilli</taxon>
        <taxon>Bacillales</taxon>
        <taxon>Sporolactobacillaceae</taxon>
        <taxon>Sporolactobacillus</taxon>
    </lineage>
</organism>
<gene>
    <name evidence="2" type="ORF">ACFSUE_15310</name>
</gene>
<sequence length="104" mass="12021">MKIKIGDWVGVAFERDKIIGYIIHDDSTRKKCTVKVTKSDSHGRTQCLNIDYDKICAHTYAGPSPDDIGSLIDLALQTRDKEWFDELIREFHSWVPAWKVLQKN</sequence>
<feature type="domain" description="IDEAL" evidence="1">
    <location>
        <begin position="71"/>
        <end position="90"/>
    </location>
</feature>